<dbReference type="InterPro" id="IPR014717">
    <property type="entry name" value="Transl_elong_EF1B/ribsomal_bS6"/>
</dbReference>
<sequence length="221" mass="23808">MNLSPRPDKKFTGVLLAAVAIILLSGLFYLFWFRPAYTESKELRAENEEKLKFLQATESIVSSKRQEADSSPRDELTLNAAVPDTPEQDGILRDLEQAAKESGAQIIEVSFDTDEASEGMAVGKEAAMGSPAKKGAEGEALSLSLPDLLDPAALLSADLSKVPMKVRLKATIAQVKEFAASLQEAKRLYVVESFSYGEEAGGADDQAVVNLSAFLRLADNP</sequence>
<dbReference type="Proteomes" id="UP001306950">
    <property type="component" value="Unassembled WGS sequence"/>
</dbReference>
<proteinExistence type="predicted"/>
<gene>
    <name evidence="2" type="ORF">V3851_10965</name>
</gene>
<organism evidence="2 3">
    <name type="scientific">Paenibacillus haidiansis</name>
    <dbReference type="NCBI Taxonomy" id="1574488"/>
    <lineage>
        <taxon>Bacteria</taxon>
        <taxon>Bacillati</taxon>
        <taxon>Bacillota</taxon>
        <taxon>Bacilli</taxon>
        <taxon>Bacillales</taxon>
        <taxon>Paenibacillaceae</taxon>
        <taxon>Paenibacillus</taxon>
    </lineage>
</organism>
<accession>A0ABU7VRE7</accession>
<evidence type="ECO:0000313" key="2">
    <source>
        <dbReference type="EMBL" id="MEF2966350.1"/>
    </source>
</evidence>
<name>A0ABU7VRE7_9BACL</name>
<dbReference type="EMBL" id="JAZHPZ010000004">
    <property type="protein sequence ID" value="MEF2966350.1"/>
    <property type="molecule type" value="Genomic_DNA"/>
</dbReference>
<evidence type="ECO:0008006" key="4">
    <source>
        <dbReference type="Google" id="ProtNLM"/>
    </source>
</evidence>
<keyword evidence="1" id="KW-1133">Transmembrane helix</keyword>
<dbReference type="RefSeq" id="WP_331846565.1">
    <property type="nucleotide sequence ID" value="NZ_JAZHPZ010000004.1"/>
</dbReference>
<feature type="transmembrane region" description="Helical" evidence="1">
    <location>
        <begin position="12"/>
        <end position="32"/>
    </location>
</feature>
<keyword evidence="1" id="KW-0472">Membrane</keyword>
<protein>
    <recommendedName>
        <fullName evidence="4">Type IV pilus assembly protein PilO</fullName>
    </recommendedName>
</protein>
<reference evidence="2 3" key="1">
    <citation type="submission" date="2024-02" db="EMBL/GenBank/DDBJ databases">
        <title>A nitrogen-fixing paenibacillus bacterium.</title>
        <authorList>
            <person name="Zhang W.L."/>
            <person name="Chen S.F."/>
        </authorList>
    </citation>
    <scope>NUCLEOTIDE SEQUENCE [LARGE SCALE GENOMIC DNA]</scope>
    <source>
        <strain evidence="2 3">M1</strain>
    </source>
</reference>
<comment type="caution">
    <text evidence="2">The sequence shown here is derived from an EMBL/GenBank/DDBJ whole genome shotgun (WGS) entry which is preliminary data.</text>
</comment>
<evidence type="ECO:0000313" key="3">
    <source>
        <dbReference type="Proteomes" id="UP001306950"/>
    </source>
</evidence>
<keyword evidence="1" id="KW-0812">Transmembrane</keyword>
<keyword evidence="3" id="KW-1185">Reference proteome</keyword>
<dbReference type="Gene3D" id="3.30.70.60">
    <property type="match status" value="1"/>
</dbReference>
<evidence type="ECO:0000256" key="1">
    <source>
        <dbReference type="SAM" id="Phobius"/>
    </source>
</evidence>